<dbReference type="Proteomes" id="UP000176614">
    <property type="component" value="Unassembled WGS sequence"/>
</dbReference>
<name>A0A1F4W1I4_UNCKA</name>
<proteinExistence type="predicted"/>
<comment type="caution">
    <text evidence="1">The sequence shown here is derived from an EMBL/GenBank/DDBJ whole genome shotgun (WGS) entry which is preliminary data.</text>
</comment>
<evidence type="ECO:0000313" key="2">
    <source>
        <dbReference type="Proteomes" id="UP000176614"/>
    </source>
</evidence>
<dbReference type="EMBL" id="MEVT01000008">
    <property type="protein sequence ID" value="OGC63215.1"/>
    <property type="molecule type" value="Genomic_DNA"/>
</dbReference>
<accession>A0A1F4W1I4</accession>
<protein>
    <submittedName>
        <fullName evidence="1">Uncharacterized protein</fullName>
    </submittedName>
</protein>
<evidence type="ECO:0000313" key="1">
    <source>
        <dbReference type="EMBL" id="OGC63215.1"/>
    </source>
</evidence>
<dbReference type="AlphaFoldDB" id="A0A1F4W1I4"/>
<reference evidence="1 2" key="1">
    <citation type="journal article" date="2016" name="Nat. Commun.">
        <title>Thousands of microbial genomes shed light on interconnected biogeochemical processes in an aquifer system.</title>
        <authorList>
            <person name="Anantharaman K."/>
            <person name="Brown C.T."/>
            <person name="Hug L.A."/>
            <person name="Sharon I."/>
            <person name="Castelle C.J."/>
            <person name="Probst A.J."/>
            <person name="Thomas B.C."/>
            <person name="Singh A."/>
            <person name="Wilkins M.J."/>
            <person name="Karaoz U."/>
            <person name="Brodie E.L."/>
            <person name="Williams K.H."/>
            <person name="Hubbard S.S."/>
            <person name="Banfield J.F."/>
        </authorList>
    </citation>
    <scope>NUCLEOTIDE SEQUENCE [LARGE SCALE GENOMIC DNA]</scope>
</reference>
<sequence length="86" mass="10131">MASVMVARSVEEVSRRQIHIVRKFAELCVFIPDTIPEDTVRSTCERIRKELHTERIEYQKVGFFWTFTLGIRPEAIPTVRIILQEI</sequence>
<organism evidence="1 2">
    <name type="scientific">candidate division WWE3 bacterium RIFOXYA2_FULL_46_9</name>
    <dbReference type="NCBI Taxonomy" id="1802636"/>
    <lineage>
        <taxon>Bacteria</taxon>
        <taxon>Katanobacteria</taxon>
    </lineage>
</organism>
<gene>
    <name evidence="1" type="ORF">A2264_00810</name>
</gene>